<keyword evidence="5 8" id="KW-0812">Transmembrane</keyword>
<feature type="transmembrane region" description="Helical" evidence="8">
    <location>
        <begin position="310"/>
        <end position="329"/>
    </location>
</feature>
<evidence type="ECO:0000256" key="3">
    <source>
        <dbReference type="ARBA" id="ARBA00022676"/>
    </source>
</evidence>
<dbReference type="RefSeq" id="WP_343793936.1">
    <property type="nucleotide sequence ID" value="NZ_BAAAEU010000028.1"/>
</dbReference>
<feature type="transmembrane region" description="Helical" evidence="8">
    <location>
        <begin position="433"/>
        <end position="453"/>
    </location>
</feature>
<keyword evidence="4" id="KW-0808">Transferase</keyword>
<dbReference type="EMBL" id="BAAAEU010000028">
    <property type="protein sequence ID" value="GAA0724202.1"/>
    <property type="molecule type" value="Genomic_DNA"/>
</dbReference>
<dbReference type="Pfam" id="PF13231">
    <property type="entry name" value="PMT_2"/>
    <property type="match status" value="1"/>
</dbReference>
<evidence type="ECO:0000259" key="9">
    <source>
        <dbReference type="Pfam" id="PF13231"/>
    </source>
</evidence>
<protein>
    <submittedName>
        <fullName evidence="10">Glycosyltransferase family 39 protein</fullName>
    </submittedName>
</protein>
<feature type="transmembrane region" description="Helical" evidence="8">
    <location>
        <begin position="146"/>
        <end position="165"/>
    </location>
</feature>
<evidence type="ECO:0000256" key="1">
    <source>
        <dbReference type="ARBA" id="ARBA00004651"/>
    </source>
</evidence>
<dbReference type="PANTHER" id="PTHR33908">
    <property type="entry name" value="MANNOSYLTRANSFERASE YKCB-RELATED"/>
    <property type="match status" value="1"/>
</dbReference>
<evidence type="ECO:0000256" key="4">
    <source>
        <dbReference type="ARBA" id="ARBA00022679"/>
    </source>
</evidence>
<feature type="domain" description="Glycosyltransferase RgtA/B/C/D-like" evidence="9">
    <location>
        <begin position="71"/>
        <end position="234"/>
    </location>
</feature>
<dbReference type="PANTHER" id="PTHR33908:SF3">
    <property type="entry name" value="UNDECAPRENYL PHOSPHATE-ALPHA-4-AMINO-4-DEOXY-L-ARABINOSE ARABINOSYL TRANSFERASE"/>
    <property type="match status" value="1"/>
</dbReference>
<accession>A0ABN1IYU5</accession>
<evidence type="ECO:0000313" key="10">
    <source>
        <dbReference type="EMBL" id="GAA0724202.1"/>
    </source>
</evidence>
<dbReference type="Proteomes" id="UP001501523">
    <property type="component" value="Unassembled WGS sequence"/>
</dbReference>
<feature type="transmembrane region" description="Helical" evidence="8">
    <location>
        <begin position="335"/>
        <end position="353"/>
    </location>
</feature>
<proteinExistence type="predicted"/>
<name>A0ABN1IYU5_9GAMM</name>
<feature type="transmembrane region" description="Helical" evidence="8">
    <location>
        <begin position="122"/>
        <end position="139"/>
    </location>
</feature>
<feature type="transmembrane region" description="Helical" evidence="8">
    <location>
        <begin position="171"/>
        <end position="197"/>
    </location>
</feature>
<feature type="transmembrane region" description="Helical" evidence="8">
    <location>
        <begin position="407"/>
        <end position="426"/>
    </location>
</feature>
<dbReference type="InterPro" id="IPR038731">
    <property type="entry name" value="RgtA/B/C-like"/>
</dbReference>
<sequence>MIRIASPEHLESAQRREFWLFMLFALVLLGAGIGLRDSWPSDEPRYLLAAKQMVESGDWLFPHRGHELYSDKPPMLFWLQAAAYELVRNWRVAFLLPSLLAGLLTLGLTWDLGRRFWNHRAGLYAAIGVLFTFHFMYQVKRAQIDPLVMAWITLANWGLLLHFLRGPNWRAYWLGCFAAGLGVISKGVGVLALLMFVPYLFALLRGWQGVTRASNSTLRWLGGALAFVAPILLWAGAVLLVAHARGTPEYMTYVDDLFFHQTAGRYAGSWSHPQPFWYYVPVLLLNWFPLSLAYFSVAPRWRRDLAAGDARILLPLAWSLLVIVFFSVAHGKRDVYLMPVLPMVALAIAPYLVDIVNARWLRNAAFALALMGGVVIAGIGLFGLFGHSAATERFIHQRELDEVAHQIWGMIAAIGVAFVASAAWFRARRGVQALLGGIGALWLIVSLWAYPLLNDSSSAAGIMRHAREVAGPDTEIGLVAWKEQNLLMAVGPVREFGFNLTWDKQYADAVRWQAEAPARRRIFILEDAMGECVDKSKAIHVGHANRREWWMAGADALVRGCVPASRSDEDAADGAGP</sequence>
<feature type="transmembrane region" description="Helical" evidence="8">
    <location>
        <begin position="276"/>
        <end position="298"/>
    </location>
</feature>
<feature type="transmembrane region" description="Helical" evidence="8">
    <location>
        <begin position="218"/>
        <end position="242"/>
    </location>
</feature>
<keyword evidence="2" id="KW-1003">Cell membrane</keyword>
<evidence type="ECO:0000256" key="5">
    <source>
        <dbReference type="ARBA" id="ARBA00022692"/>
    </source>
</evidence>
<evidence type="ECO:0000256" key="6">
    <source>
        <dbReference type="ARBA" id="ARBA00022989"/>
    </source>
</evidence>
<keyword evidence="7 8" id="KW-0472">Membrane</keyword>
<feature type="transmembrane region" description="Helical" evidence="8">
    <location>
        <begin position="18"/>
        <end position="35"/>
    </location>
</feature>
<keyword evidence="3" id="KW-0328">Glycosyltransferase</keyword>
<evidence type="ECO:0000256" key="7">
    <source>
        <dbReference type="ARBA" id="ARBA00023136"/>
    </source>
</evidence>
<evidence type="ECO:0000256" key="2">
    <source>
        <dbReference type="ARBA" id="ARBA00022475"/>
    </source>
</evidence>
<evidence type="ECO:0000313" key="11">
    <source>
        <dbReference type="Proteomes" id="UP001501523"/>
    </source>
</evidence>
<reference evidence="10 11" key="1">
    <citation type="journal article" date="2019" name="Int. J. Syst. Evol. Microbiol.">
        <title>The Global Catalogue of Microorganisms (GCM) 10K type strain sequencing project: providing services to taxonomists for standard genome sequencing and annotation.</title>
        <authorList>
            <consortium name="The Broad Institute Genomics Platform"/>
            <consortium name="The Broad Institute Genome Sequencing Center for Infectious Disease"/>
            <person name="Wu L."/>
            <person name="Ma J."/>
        </authorList>
    </citation>
    <scope>NUCLEOTIDE SEQUENCE [LARGE SCALE GENOMIC DNA]</scope>
    <source>
        <strain evidence="10 11">JCM 15421</strain>
    </source>
</reference>
<comment type="caution">
    <text evidence="10">The sequence shown here is derived from an EMBL/GenBank/DDBJ whole genome shotgun (WGS) entry which is preliminary data.</text>
</comment>
<organism evidence="10 11">
    <name type="scientific">Dokdonella soli</name>
    <dbReference type="NCBI Taxonomy" id="529810"/>
    <lineage>
        <taxon>Bacteria</taxon>
        <taxon>Pseudomonadati</taxon>
        <taxon>Pseudomonadota</taxon>
        <taxon>Gammaproteobacteria</taxon>
        <taxon>Lysobacterales</taxon>
        <taxon>Rhodanobacteraceae</taxon>
        <taxon>Dokdonella</taxon>
    </lineage>
</organism>
<evidence type="ECO:0000256" key="8">
    <source>
        <dbReference type="SAM" id="Phobius"/>
    </source>
</evidence>
<gene>
    <name evidence="10" type="ORF">GCM10009105_36770</name>
</gene>
<keyword evidence="11" id="KW-1185">Reference proteome</keyword>
<feature type="transmembrane region" description="Helical" evidence="8">
    <location>
        <begin position="365"/>
        <end position="387"/>
    </location>
</feature>
<comment type="subcellular location">
    <subcellularLocation>
        <location evidence="1">Cell membrane</location>
        <topology evidence="1">Multi-pass membrane protein</topology>
    </subcellularLocation>
</comment>
<dbReference type="InterPro" id="IPR050297">
    <property type="entry name" value="LipidA_mod_glycosyltrf_83"/>
</dbReference>
<feature type="transmembrane region" description="Helical" evidence="8">
    <location>
        <begin position="92"/>
        <end position="110"/>
    </location>
</feature>
<keyword evidence="6 8" id="KW-1133">Transmembrane helix</keyword>